<dbReference type="SMART" id="SM00479">
    <property type="entry name" value="EXOIII"/>
    <property type="match status" value="1"/>
</dbReference>
<dbReference type="RefSeq" id="WP_274374769.1">
    <property type="nucleotide sequence ID" value="NZ_CP072943.1"/>
</dbReference>
<dbReference type="GO" id="GO:0008408">
    <property type="term" value="F:3'-5' exonuclease activity"/>
    <property type="evidence" value="ECO:0007669"/>
    <property type="project" value="TreeGrafter"/>
</dbReference>
<dbReference type="CDD" id="cd06127">
    <property type="entry name" value="DEDDh"/>
    <property type="match status" value="1"/>
</dbReference>
<dbReference type="InterPro" id="IPR036397">
    <property type="entry name" value="RNaseH_sf"/>
</dbReference>
<accession>A0A9Q7AAP0</accession>
<dbReference type="GO" id="GO:0005829">
    <property type="term" value="C:cytosol"/>
    <property type="evidence" value="ECO:0007669"/>
    <property type="project" value="TreeGrafter"/>
</dbReference>
<organism evidence="2 3">
    <name type="scientific">Aminithiophilus ramosus</name>
    <dbReference type="NCBI Taxonomy" id="3029084"/>
    <lineage>
        <taxon>Bacteria</taxon>
        <taxon>Thermotogati</taxon>
        <taxon>Synergistota</taxon>
        <taxon>Synergistia</taxon>
        <taxon>Synergistales</taxon>
        <taxon>Aminithiophilaceae</taxon>
        <taxon>Aminithiophilus</taxon>
    </lineage>
</organism>
<dbReference type="Proteomes" id="UP000671879">
    <property type="component" value="Chromosome"/>
</dbReference>
<protein>
    <submittedName>
        <fullName evidence="2">3'-5' exoribonuclease</fullName>
    </submittedName>
</protein>
<dbReference type="EMBL" id="CP072943">
    <property type="protein sequence ID" value="QTX33480.1"/>
    <property type="molecule type" value="Genomic_DNA"/>
</dbReference>
<dbReference type="Pfam" id="PF13280">
    <property type="entry name" value="WYL"/>
    <property type="match status" value="1"/>
</dbReference>
<evidence type="ECO:0000259" key="1">
    <source>
        <dbReference type="SMART" id="SM00479"/>
    </source>
</evidence>
<name>A0A9Q7AAP0_9BACT</name>
<evidence type="ECO:0000313" key="3">
    <source>
        <dbReference type="Proteomes" id="UP000671879"/>
    </source>
</evidence>
<evidence type="ECO:0000313" key="2">
    <source>
        <dbReference type="EMBL" id="QTX33480.1"/>
    </source>
</evidence>
<dbReference type="Gene3D" id="3.30.420.10">
    <property type="entry name" value="Ribonuclease H-like superfamily/Ribonuclease H"/>
    <property type="match status" value="1"/>
</dbReference>
<dbReference type="GO" id="GO:0003677">
    <property type="term" value="F:DNA binding"/>
    <property type="evidence" value="ECO:0007669"/>
    <property type="project" value="InterPro"/>
</dbReference>
<dbReference type="NCBIfam" id="TIGR00573">
    <property type="entry name" value="dnaq"/>
    <property type="match status" value="1"/>
</dbReference>
<dbReference type="PANTHER" id="PTHR30231:SF41">
    <property type="entry name" value="DNA POLYMERASE III SUBUNIT EPSILON"/>
    <property type="match status" value="1"/>
</dbReference>
<keyword evidence="3" id="KW-1185">Reference proteome</keyword>
<dbReference type="GO" id="GO:0003887">
    <property type="term" value="F:DNA-directed DNA polymerase activity"/>
    <property type="evidence" value="ECO:0007669"/>
    <property type="project" value="InterPro"/>
</dbReference>
<dbReference type="InterPro" id="IPR006054">
    <property type="entry name" value="DnaQ"/>
</dbReference>
<sequence>MRSLDTCLFAALDLETTGLYASKDRIVEIGAVTFRRGRVVGRFQTFVDPGRAMSEEVIAVHGITDAMVAGAPDVTEALPRLRAFLGEALLVIHNAAFDLSFLATADPSWVPWRPGVVDSCVLARRAFPQERRYGLAHLVGTLGLDVSASHRALADADGARQLFERSLDVLGEAAATAEELLDLAAFDFAAAEKTVDAAIRGLVEEALREGRELVIAYRDAWGRLTERRVRPEGLAGWPVPQLEAFCCLRKGLRHFRLDRIVRARFAE</sequence>
<dbReference type="KEGG" id="aram:KAR29_06340"/>
<proteinExistence type="predicted"/>
<dbReference type="InterPro" id="IPR013520">
    <property type="entry name" value="Ribonucl_H"/>
</dbReference>
<reference evidence="3" key="1">
    <citation type="submission" date="2021-04" db="EMBL/GenBank/DDBJ databases">
        <title>A novel Synergistetes isolate from a pyrite-forming mixed culture.</title>
        <authorList>
            <person name="Bunk B."/>
            <person name="Sproer C."/>
            <person name="Spring S."/>
            <person name="Pester M."/>
        </authorList>
    </citation>
    <scope>NUCLEOTIDE SEQUENCE [LARGE SCALE GENOMIC DNA]</scope>
    <source>
        <strain evidence="3">J.5.4.2-T.3.5.2</strain>
    </source>
</reference>
<dbReference type="FunFam" id="3.30.420.10:FF:000045">
    <property type="entry name" value="3'-5' exonuclease DinG"/>
    <property type="match status" value="1"/>
</dbReference>
<dbReference type="Pfam" id="PF00929">
    <property type="entry name" value="RNase_T"/>
    <property type="match status" value="1"/>
</dbReference>
<gene>
    <name evidence="2" type="ORF">KAR29_06340</name>
</gene>
<feature type="domain" description="Exonuclease" evidence="1">
    <location>
        <begin position="8"/>
        <end position="172"/>
    </location>
</feature>
<dbReference type="AlphaFoldDB" id="A0A9Q7AAP0"/>
<dbReference type="InterPro" id="IPR012337">
    <property type="entry name" value="RNaseH-like_sf"/>
</dbReference>
<dbReference type="GO" id="GO:0045004">
    <property type="term" value="P:DNA replication proofreading"/>
    <property type="evidence" value="ECO:0007669"/>
    <property type="project" value="TreeGrafter"/>
</dbReference>
<dbReference type="PROSITE" id="PS52050">
    <property type="entry name" value="WYL"/>
    <property type="match status" value="1"/>
</dbReference>
<dbReference type="SUPFAM" id="SSF53098">
    <property type="entry name" value="Ribonuclease H-like"/>
    <property type="match status" value="1"/>
</dbReference>
<dbReference type="PANTHER" id="PTHR30231">
    <property type="entry name" value="DNA POLYMERASE III SUBUNIT EPSILON"/>
    <property type="match status" value="1"/>
</dbReference>
<dbReference type="InterPro" id="IPR026881">
    <property type="entry name" value="WYL_dom"/>
</dbReference>